<reference evidence="26" key="2">
    <citation type="journal article" date="2012" name="Nat. Commun.">
        <title>Draft genome sequence and genetic transformation of the oleaginous alga Nannochloropis gaditana.</title>
        <authorList>
            <person name="Radakovits R."/>
            <person name="Jinkerson R.E."/>
            <person name="Fuerstenberg S.I."/>
            <person name="Tae H."/>
            <person name="Settlage R.E."/>
            <person name="Boore J.L."/>
            <person name="Posewitz M.C."/>
        </authorList>
    </citation>
    <scope>NUCLEOTIDE SEQUENCE</scope>
    <source>
        <strain evidence="26">CCMP526</strain>
    </source>
</reference>
<evidence type="ECO:0000256" key="7">
    <source>
        <dbReference type="ARBA" id="ARBA00023228"/>
    </source>
</evidence>
<comment type="subcellular location">
    <subcellularLocation>
        <location evidence="1">Lysosome membrane</location>
        <topology evidence="1">Multi-pass membrane protein</topology>
    </subcellularLocation>
</comment>
<keyword evidence="7" id="KW-0458">Lysosome</keyword>
<keyword evidence="3" id="KW-0813">Transport</keyword>
<dbReference type="AlphaFoldDB" id="I2CPB7"/>
<accession>I2CPB7</accession>
<evidence type="ECO:0000256" key="22">
    <source>
        <dbReference type="ARBA" id="ARBA00045018"/>
    </source>
</evidence>
<evidence type="ECO:0000256" key="5">
    <source>
        <dbReference type="ARBA" id="ARBA00022989"/>
    </source>
</evidence>
<evidence type="ECO:0000256" key="4">
    <source>
        <dbReference type="ARBA" id="ARBA00022692"/>
    </source>
</evidence>
<evidence type="ECO:0000256" key="8">
    <source>
        <dbReference type="ARBA" id="ARBA00044876"/>
    </source>
</evidence>
<dbReference type="PANTHER" id="PTHR23512:SF3">
    <property type="entry name" value="MAJOR FACILITATOR SUPERFAMILY DOMAIN-CONTAINING PROTEIN 1"/>
    <property type="match status" value="1"/>
</dbReference>
<feature type="transmembrane region" description="Helical" evidence="25">
    <location>
        <begin position="171"/>
        <end position="192"/>
    </location>
</feature>
<evidence type="ECO:0000256" key="20">
    <source>
        <dbReference type="ARBA" id="ARBA00044924"/>
    </source>
</evidence>
<sequence>MRRELGSFSGMFWTLSMCCLVVYGTILPFNNIASSLLQERDYFRPPPPSCVLTNTSACQSPSNPPSSSCPSSSSYQPPLPAFIQVKDIDCSLDAWSGSGACTEVYCQRLTASIKQSDRIMSIPYTISAVLSPFLGLAVDRFGRRAVIVTLAPLVLVGVHLSLAYWRSLSPAVPLVGQGLAYSAFAAVLWPSVPFTVPEDRVGVAYGLTTAIQNAGLALFPLMAAAIYKAAGSEYIPHVELLFVYLAVVGLAFGLWLNVLDSRAGNVLNRAHWAGGKGKRDKKPLLHEVVEGVEVPVPASSSPVYV</sequence>
<comment type="catalytic activity">
    <reaction evidence="8">
        <text>L-lysyl-L-alanine(out) = L-lysyl-L-alanine(in)</text>
        <dbReference type="Rhea" id="RHEA:79399"/>
        <dbReference type="ChEBI" id="CHEBI:229954"/>
    </reaction>
</comment>
<feature type="transmembrane region" description="Helical" evidence="25">
    <location>
        <begin position="145"/>
        <end position="165"/>
    </location>
</feature>
<dbReference type="EMBL" id="JU965868">
    <property type="protein sequence ID" value="AFJ68750.1"/>
    <property type="molecule type" value="mRNA"/>
</dbReference>
<comment type="catalytic activity">
    <reaction evidence="10">
        <text>L-alpha-aminoacyl-L-arginine(out) = L-alpha-aminoacyl-L-arginine(in)</text>
        <dbReference type="Rhea" id="RHEA:79367"/>
        <dbReference type="ChEBI" id="CHEBI:229968"/>
    </reaction>
</comment>
<evidence type="ECO:0000256" key="6">
    <source>
        <dbReference type="ARBA" id="ARBA00023136"/>
    </source>
</evidence>
<comment type="catalytic activity">
    <reaction evidence="9">
        <text>L-histidyl-glycine(out) = L-histidyl-glycine(in)</text>
        <dbReference type="Rhea" id="RHEA:79395"/>
        <dbReference type="ChEBI" id="CHEBI:229957"/>
    </reaction>
</comment>
<evidence type="ECO:0000256" key="17">
    <source>
        <dbReference type="ARBA" id="ARBA00044903"/>
    </source>
</evidence>
<dbReference type="InterPro" id="IPR052187">
    <property type="entry name" value="MFSD1"/>
</dbReference>
<comment type="catalytic activity">
    <reaction evidence="20">
        <text>L-lysyl-glycine(out) = L-lysyl-glycine(in)</text>
        <dbReference type="Rhea" id="RHEA:79407"/>
        <dbReference type="ChEBI" id="CHEBI:191202"/>
    </reaction>
</comment>
<organism evidence="26">
    <name type="scientific">Nannochloropsis gaditana (strain CCMP526)</name>
    <name type="common">Green microalga</name>
    <name type="synonym">Microchloropsis gaditana</name>
    <dbReference type="NCBI Taxonomy" id="1093141"/>
    <lineage>
        <taxon>Eukaryota</taxon>
        <taxon>Sar</taxon>
        <taxon>Stramenopiles</taxon>
        <taxon>Ochrophyta</taxon>
        <taxon>Eustigmatophyceae</taxon>
        <taxon>Eustigmatales</taxon>
        <taxon>Monodopsidaceae</taxon>
        <taxon>Nannochloropsis</taxon>
    </lineage>
</organism>
<evidence type="ECO:0000256" key="15">
    <source>
        <dbReference type="ARBA" id="ARBA00044899"/>
    </source>
</evidence>
<name>I2CPB7_NANGC</name>
<keyword evidence="5 25" id="KW-1133">Transmembrane helix</keyword>
<dbReference type="GO" id="GO:0005765">
    <property type="term" value="C:lysosomal membrane"/>
    <property type="evidence" value="ECO:0007669"/>
    <property type="project" value="UniProtKB-SubCell"/>
</dbReference>
<evidence type="ECO:0000256" key="19">
    <source>
        <dbReference type="ARBA" id="ARBA00044919"/>
    </source>
</evidence>
<evidence type="ECO:0000256" key="10">
    <source>
        <dbReference type="ARBA" id="ARBA00044881"/>
    </source>
</evidence>
<evidence type="ECO:0000256" key="14">
    <source>
        <dbReference type="ARBA" id="ARBA00044898"/>
    </source>
</evidence>
<evidence type="ECO:0000313" key="26">
    <source>
        <dbReference type="EMBL" id="AFJ68750.1"/>
    </source>
</evidence>
<evidence type="ECO:0000256" key="13">
    <source>
        <dbReference type="ARBA" id="ARBA00044893"/>
    </source>
</evidence>
<comment type="catalytic activity">
    <reaction evidence="11">
        <text>L-alpha-aminoacyl-L-histidine(out) = L-alpha-aminoacyl-L-histidine(in)</text>
        <dbReference type="Rhea" id="RHEA:79375"/>
        <dbReference type="ChEBI" id="CHEBI:229967"/>
    </reaction>
</comment>
<evidence type="ECO:0000256" key="18">
    <source>
        <dbReference type="ARBA" id="ARBA00044912"/>
    </source>
</evidence>
<evidence type="ECO:0000256" key="24">
    <source>
        <dbReference type="ARBA" id="ARBA00046376"/>
    </source>
</evidence>
<evidence type="ECO:0000256" key="12">
    <source>
        <dbReference type="ARBA" id="ARBA00044891"/>
    </source>
</evidence>
<protein>
    <recommendedName>
        <fullName evidence="21">Lysosomal dipeptide transporter MFSD1</fullName>
    </recommendedName>
    <alternativeName>
        <fullName evidence="22">Major facilitator superfamily domain-containing protein 1</fullName>
    </alternativeName>
</protein>
<evidence type="ECO:0000256" key="11">
    <source>
        <dbReference type="ARBA" id="ARBA00044884"/>
    </source>
</evidence>
<comment type="subunit">
    <text evidence="24">Homodimer. Interacts with lysosomal protein GLMP (via lumenal domain); the interaction starts while both proteins are still in the endoplasmic reticulum and is required for stabilization of MFSD1 in lysosomes but has no direct effect on its targeting to lysosomes or transporter activity.</text>
</comment>
<feature type="transmembrane region" description="Helical" evidence="25">
    <location>
        <begin position="241"/>
        <end position="259"/>
    </location>
</feature>
<evidence type="ECO:0000256" key="2">
    <source>
        <dbReference type="ARBA" id="ARBA00008335"/>
    </source>
</evidence>
<comment type="catalytic activity">
    <reaction evidence="19">
        <text>L-alanyl-L-lysine(out) = L-alanyl-L-lysine(in)</text>
        <dbReference type="Rhea" id="RHEA:79415"/>
        <dbReference type="ChEBI" id="CHEBI:192470"/>
    </reaction>
</comment>
<gene>
    <name evidence="26" type="ORF">NGATSA_3016000</name>
</gene>
<dbReference type="Gene3D" id="1.20.1250.20">
    <property type="entry name" value="MFS general substrate transporter like domains"/>
    <property type="match status" value="1"/>
</dbReference>
<reference evidence="26" key="1">
    <citation type="journal article" date="2012" name="Bioengineered">
        <title>Additional insights into the genome of the oleaginous model alga Nannochloropsis gaditana.</title>
        <authorList>
            <person name="Jinkerson R.E."/>
            <person name="Radakovits R."/>
            <person name="Posewitz M.C."/>
        </authorList>
    </citation>
    <scope>NUCLEOTIDE SEQUENCE</scope>
    <source>
        <strain evidence="26">CCMP526</strain>
    </source>
</reference>
<feature type="transmembrane region" description="Helical" evidence="25">
    <location>
        <begin position="12"/>
        <end position="33"/>
    </location>
</feature>
<dbReference type="GO" id="GO:0022857">
    <property type="term" value="F:transmembrane transporter activity"/>
    <property type="evidence" value="ECO:0007669"/>
    <property type="project" value="InterPro"/>
</dbReference>
<dbReference type="InterPro" id="IPR036259">
    <property type="entry name" value="MFS_trans_sf"/>
</dbReference>
<evidence type="ECO:0000256" key="1">
    <source>
        <dbReference type="ARBA" id="ARBA00004155"/>
    </source>
</evidence>
<comment type="catalytic activity">
    <reaction evidence="14">
        <text>L-aspartyl-L-lysine(out) = L-aspartyl-L-lysine(in)</text>
        <dbReference type="Rhea" id="RHEA:79411"/>
        <dbReference type="ChEBI" id="CHEBI:229953"/>
    </reaction>
</comment>
<evidence type="ECO:0000256" key="9">
    <source>
        <dbReference type="ARBA" id="ARBA00044878"/>
    </source>
</evidence>
<dbReference type="Pfam" id="PF07690">
    <property type="entry name" value="MFS_1"/>
    <property type="match status" value="1"/>
</dbReference>
<comment type="similarity">
    <text evidence="2">Belongs to the major facilitator superfamily.</text>
</comment>
<comment type="catalytic activity">
    <reaction evidence="16">
        <text>L-lysyl-L-lysine(out) = L-lysyl-L-lysine(in)</text>
        <dbReference type="Rhea" id="RHEA:79403"/>
        <dbReference type="ChEBI" id="CHEBI:229956"/>
    </reaction>
</comment>
<keyword evidence="4 25" id="KW-0812">Transmembrane</keyword>
<feature type="transmembrane region" description="Helical" evidence="25">
    <location>
        <begin position="204"/>
        <end position="229"/>
    </location>
</feature>
<feature type="transmembrane region" description="Helical" evidence="25">
    <location>
        <begin position="119"/>
        <end position="138"/>
    </location>
</feature>
<evidence type="ECO:0000256" key="23">
    <source>
        <dbReference type="ARBA" id="ARBA00045709"/>
    </source>
</evidence>
<comment type="catalytic activity">
    <reaction evidence="18">
        <text>L-histidyl-L-alpha-amino acid(out) = L-histidyl-L-alpha-amino acid(in)</text>
        <dbReference type="Rhea" id="RHEA:79379"/>
        <dbReference type="ChEBI" id="CHEBI:229964"/>
    </reaction>
</comment>
<comment type="catalytic activity">
    <reaction evidence="13">
        <text>L-alpha-aminoacyl-L-lysine(out) = L-alpha-aminoacyl-L-lysine(in)</text>
        <dbReference type="Rhea" id="RHEA:79383"/>
        <dbReference type="ChEBI" id="CHEBI:229966"/>
    </reaction>
</comment>
<dbReference type="PANTHER" id="PTHR23512">
    <property type="entry name" value="MAJOR FACILITATOR SUPERFAMILY DOMAIN-CONTAINING PROTEIN 1"/>
    <property type="match status" value="1"/>
</dbReference>
<comment type="catalytic activity">
    <reaction evidence="17">
        <text>L-arginyl-glycine(out) = L-arginyl-glycine(in)</text>
        <dbReference type="Rhea" id="RHEA:79391"/>
        <dbReference type="ChEBI" id="CHEBI:229955"/>
    </reaction>
</comment>
<evidence type="ECO:0000256" key="21">
    <source>
        <dbReference type="ARBA" id="ARBA00044985"/>
    </source>
</evidence>
<dbReference type="InterPro" id="IPR011701">
    <property type="entry name" value="MFS"/>
</dbReference>
<keyword evidence="6 25" id="KW-0472">Membrane</keyword>
<evidence type="ECO:0000256" key="3">
    <source>
        <dbReference type="ARBA" id="ARBA00022448"/>
    </source>
</evidence>
<evidence type="ECO:0000256" key="16">
    <source>
        <dbReference type="ARBA" id="ARBA00044900"/>
    </source>
</evidence>
<comment type="catalytic activity">
    <reaction evidence="15">
        <text>L-arginyl-L-alpha-amino acid(out) = L-arginyl-L-alpha-amino acid(in)</text>
        <dbReference type="Rhea" id="RHEA:79371"/>
        <dbReference type="ChEBI" id="CHEBI:84315"/>
    </reaction>
</comment>
<dbReference type="SUPFAM" id="SSF103473">
    <property type="entry name" value="MFS general substrate transporter"/>
    <property type="match status" value="1"/>
</dbReference>
<evidence type="ECO:0000256" key="25">
    <source>
        <dbReference type="SAM" id="Phobius"/>
    </source>
</evidence>
<proteinExistence type="evidence at transcript level"/>
<comment type="function">
    <text evidence="23">Lysosomal dipeptide uniporter that selectively exports lysine, arginine or histidine-containing dipeptides with a net positive charge from the lysosome lumen into the cytosol. Could play a role in a specific type of protein O-glycosylation indirectly regulating macrophages migration and tissue invasion. Also essential for liver homeostasis.</text>
</comment>
<comment type="catalytic activity">
    <reaction evidence="12">
        <text>L-lysyl-L-alpha-amino acid(out) = L-lysyl-L-alpha-amino acid(in)</text>
        <dbReference type="Rhea" id="RHEA:79387"/>
        <dbReference type="ChEBI" id="CHEBI:229965"/>
    </reaction>
</comment>